<dbReference type="RefSeq" id="WP_146091500.1">
    <property type="nucleotide sequence ID" value="NZ_CP062164.1"/>
</dbReference>
<gene>
    <name evidence="1" type="ORF">CFBP1159_42270</name>
</gene>
<evidence type="ECO:0000313" key="2">
    <source>
        <dbReference type="Proteomes" id="UP000835243"/>
    </source>
</evidence>
<evidence type="ECO:0000313" key="1">
    <source>
        <dbReference type="EMBL" id="CAE6855071.1"/>
    </source>
</evidence>
<dbReference type="AlphaFoldDB" id="A0A8D6YLH0"/>
<name>A0A8D6YLH0_9XANT</name>
<protein>
    <submittedName>
        <fullName evidence="1">Uncharacterized protein</fullName>
    </submittedName>
</protein>
<dbReference type="Proteomes" id="UP000835243">
    <property type="component" value="Chromosome"/>
</dbReference>
<reference evidence="1 2" key="1">
    <citation type="submission" date="2021-02" db="EMBL/GenBank/DDBJ databases">
        <authorList>
            <person name="Pothier F. J."/>
        </authorList>
    </citation>
    <scope>NUCLEOTIDE SEQUENCE [LARGE SCALE GENOMIC DNA]</scope>
    <source>
        <strain evidence="1 2">CFBP 1159</strain>
    </source>
</reference>
<sequence>MTRRKKFTQRTRHGYCKLTGKPGALVKSHLIPEALTRSSQAGAPLFQYGDGPKPSRRWSSWYDSGLVTRAGEDILSALDTWAITVLREHKLVWSGWSGAVELGDLHTKFSEHLGIREVTLDTKKLRLFFLSLLWRAAASELHEFKDVVLPPKDVELLRKILVGQEEPSPDFYPVQLTQISTKGLMHNQAPYPDITYIPDIGNEDAEPYPMRTIRFYFDGLIAHFATELPPSQIASDLGNIVVGTEPTVVLSTVTFEDSMQGRNMYAVLEKYHPEGDGLGKTVA</sequence>
<proteinExistence type="predicted"/>
<organism evidence="1 2">
    <name type="scientific">Xanthomonas arboricola pv. corylina</name>
    <dbReference type="NCBI Taxonomy" id="487821"/>
    <lineage>
        <taxon>Bacteria</taxon>
        <taxon>Pseudomonadati</taxon>
        <taxon>Pseudomonadota</taxon>
        <taxon>Gammaproteobacteria</taxon>
        <taxon>Lysobacterales</taxon>
        <taxon>Lysobacteraceae</taxon>
        <taxon>Xanthomonas</taxon>
    </lineage>
</organism>
<dbReference type="EMBL" id="HG992341">
    <property type="protein sequence ID" value="CAE6855054.1"/>
    <property type="molecule type" value="Genomic_DNA"/>
</dbReference>
<dbReference type="EMBL" id="HG992341">
    <property type="protein sequence ID" value="CAE6855071.1"/>
    <property type="molecule type" value="Genomic_DNA"/>
</dbReference>
<accession>A0A8D6YLH0</accession>